<dbReference type="AlphaFoldDB" id="A0A9X1YNK9"/>
<accession>A0A9X1YNK9</accession>
<dbReference type="InterPro" id="IPR044946">
    <property type="entry name" value="Restrct_endonuc_typeI_TRD_sf"/>
</dbReference>
<dbReference type="GO" id="GO:0003677">
    <property type="term" value="F:DNA binding"/>
    <property type="evidence" value="ECO:0007669"/>
    <property type="project" value="UniProtKB-KW"/>
</dbReference>
<keyword evidence="1" id="KW-0680">Restriction system</keyword>
<gene>
    <name evidence="3" type="ORF">LPC04_27510</name>
</gene>
<reference evidence="3" key="1">
    <citation type="submission" date="2021-11" db="EMBL/GenBank/DDBJ databases">
        <title>BS-T2-15 a new species belonging to the Comamonadaceae family isolated from the soil of a French oak forest.</title>
        <authorList>
            <person name="Mieszkin S."/>
            <person name="Alain K."/>
        </authorList>
    </citation>
    <scope>NUCLEOTIDE SEQUENCE</scope>
    <source>
        <strain evidence="3">BS-T2-15</strain>
    </source>
</reference>
<comment type="caution">
    <text evidence="3">The sequence shown here is derived from an EMBL/GenBank/DDBJ whole genome shotgun (WGS) entry which is preliminary data.</text>
</comment>
<dbReference type="CDD" id="cd17524">
    <property type="entry name" value="RMtype1_S_EcoUTORF5051P-TRD2-CR2_like"/>
    <property type="match status" value="1"/>
</dbReference>
<evidence type="ECO:0000313" key="4">
    <source>
        <dbReference type="Proteomes" id="UP001139353"/>
    </source>
</evidence>
<keyword evidence="2" id="KW-0238">DNA-binding</keyword>
<keyword evidence="4" id="KW-1185">Reference proteome</keyword>
<dbReference type="SUPFAM" id="SSF116734">
    <property type="entry name" value="DNA methylase specificity domain"/>
    <property type="match status" value="2"/>
</dbReference>
<dbReference type="Gene3D" id="3.90.220.20">
    <property type="entry name" value="DNA methylase specificity domains"/>
    <property type="match status" value="2"/>
</dbReference>
<dbReference type="GO" id="GO:0009307">
    <property type="term" value="P:DNA restriction-modification system"/>
    <property type="evidence" value="ECO:0007669"/>
    <property type="project" value="UniProtKB-KW"/>
</dbReference>
<organism evidence="3 4">
    <name type="scientific">Scleromatobacter humisilvae</name>
    <dbReference type="NCBI Taxonomy" id="2897159"/>
    <lineage>
        <taxon>Bacteria</taxon>
        <taxon>Pseudomonadati</taxon>
        <taxon>Pseudomonadota</taxon>
        <taxon>Betaproteobacteria</taxon>
        <taxon>Burkholderiales</taxon>
        <taxon>Sphaerotilaceae</taxon>
        <taxon>Scleromatobacter</taxon>
    </lineage>
</organism>
<proteinExistence type="predicted"/>
<dbReference type="Gene3D" id="1.10.287.1120">
    <property type="entry name" value="Bipartite methylase S protein"/>
    <property type="match status" value="1"/>
</dbReference>
<dbReference type="EMBL" id="JAJLJH010000015">
    <property type="protein sequence ID" value="MCK9689483.1"/>
    <property type="molecule type" value="Genomic_DNA"/>
</dbReference>
<evidence type="ECO:0000256" key="2">
    <source>
        <dbReference type="ARBA" id="ARBA00023125"/>
    </source>
</evidence>
<protein>
    <recommendedName>
        <fullName evidence="5">Type-1 restriction enzyme EcoKI specificity protein</fullName>
    </recommendedName>
</protein>
<dbReference type="InterPro" id="IPR051212">
    <property type="entry name" value="Type-I_RE_S_subunit"/>
</dbReference>
<dbReference type="Proteomes" id="UP001139353">
    <property type="component" value="Unassembled WGS sequence"/>
</dbReference>
<dbReference type="PANTHER" id="PTHR43140">
    <property type="entry name" value="TYPE-1 RESTRICTION ENZYME ECOKI SPECIFICITY PROTEIN"/>
    <property type="match status" value="1"/>
</dbReference>
<dbReference type="PANTHER" id="PTHR43140:SF1">
    <property type="entry name" value="TYPE I RESTRICTION ENZYME ECOKI SPECIFICITY SUBUNIT"/>
    <property type="match status" value="1"/>
</dbReference>
<dbReference type="RefSeq" id="WP_275685535.1">
    <property type="nucleotide sequence ID" value="NZ_JAJLJH010000015.1"/>
</dbReference>
<evidence type="ECO:0000256" key="1">
    <source>
        <dbReference type="ARBA" id="ARBA00022747"/>
    </source>
</evidence>
<evidence type="ECO:0000313" key="3">
    <source>
        <dbReference type="EMBL" id="MCK9689483.1"/>
    </source>
</evidence>
<name>A0A9X1YNK9_9BURK</name>
<evidence type="ECO:0008006" key="5">
    <source>
        <dbReference type="Google" id="ProtNLM"/>
    </source>
</evidence>
<sequence>MSLPRYPEYRESSAAWLGSLPAHWENWQARRLFEQRRDGARPGDEQLSATQKYGVIPQRMFMEQEDQKLVLALGGLDNFKHVEPNDFVISLRSFQGGIERSAHAGCVSPAYTVLRPKSGLVAHYWAYLFKCAQYIAALQTTTDGIREGKSISYGQFGALLLPLPPKSEQTAIATFLDRETAKIDALIEEQQRLITLLDEKRQATIVHAVTRGLNPNVPMKGSGVTWMGEVPAHWEVCLLKTRFSSVDYGISDSLSADGSVAVLRMGNIVDGEVRLDDLRFVDEVEPSLLLQSGDLLFNRTNSLALVGKVGLFECVEFPVSFASYLVRIRLRVGNLPKYFAYLLNAPGMLGDVRSRAFEAIGQCNLNPTRYGQILVATPPGVEQRAIAVFLESETRRVDVLRDEVKQTIALLEERRAALIAAAVTGQIDVRDAAHETEAREKIAA</sequence>